<dbReference type="Proteomes" id="UP000887577">
    <property type="component" value="Unplaced"/>
</dbReference>
<dbReference type="GO" id="GO:0015175">
    <property type="term" value="F:neutral L-amino acid transmembrane transporter activity"/>
    <property type="evidence" value="ECO:0007669"/>
    <property type="project" value="TreeGrafter"/>
</dbReference>
<evidence type="ECO:0000313" key="11">
    <source>
        <dbReference type="WBParaSite" id="PSU_v2.g13397.t1"/>
    </source>
</evidence>
<dbReference type="GO" id="GO:0015501">
    <property type="term" value="F:glutamate:sodium symporter activity"/>
    <property type="evidence" value="ECO:0007669"/>
    <property type="project" value="TreeGrafter"/>
</dbReference>
<dbReference type="GO" id="GO:0005313">
    <property type="term" value="F:L-glutamate transmembrane transporter activity"/>
    <property type="evidence" value="ECO:0007669"/>
    <property type="project" value="TreeGrafter"/>
</dbReference>
<keyword evidence="10" id="KW-1185">Reference proteome</keyword>
<comment type="similarity">
    <text evidence="2 9">Belongs to the dicarboxylate/amino acid:cation symporter (DAACS) (TC 2.A.23) family.</text>
</comment>
<evidence type="ECO:0000256" key="1">
    <source>
        <dbReference type="ARBA" id="ARBA00004141"/>
    </source>
</evidence>
<dbReference type="PANTHER" id="PTHR11958">
    <property type="entry name" value="SODIUM/DICARBOXYLATE SYMPORTER-RELATED"/>
    <property type="match status" value="1"/>
</dbReference>
<evidence type="ECO:0000256" key="4">
    <source>
        <dbReference type="ARBA" id="ARBA00022692"/>
    </source>
</evidence>
<accession>A0A914XZK8</accession>
<feature type="transmembrane region" description="Helical" evidence="9">
    <location>
        <begin position="20"/>
        <end position="42"/>
    </location>
</feature>
<proteinExistence type="inferred from homology"/>
<organism evidence="10 11">
    <name type="scientific">Panagrolaimus superbus</name>
    <dbReference type="NCBI Taxonomy" id="310955"/>
    <lineage>
        <taxon>Eukaryota</taxon>
        <taxon>Metazoa</taxon>
        <taxon>Ecdysozoa</taxon>
        <taxon>Nematoda</taxon>
        <taxon>Chromadorea</taxon>
        <taxon>Rhabditida</taxon>
        <taxon>Tylenchina</taxon>
        <taxon>Panagrolaimomorpha</taxon>
        <taxon>Panagrolaimoidea</taxon>
        <taxon>Panagrolaimidae</taxon>
        <taxon>Panagrolaimus</taxon>
    </lineage>
</organism>
<keyword evidence="6 9" id="KW-1133">Transmembrane helix</keyword>
<dbReference type="WBParaSite" id="PSU_v2.g13397.t1">
    <property type="protein sequence ID" value="PSU_v2.g13397.t1"/>
    <property type="gene ID" value="PSU_v2.g13397"/>
</dbReference>
<keyword evidence="5 9" id="KW-0769">Symport</keyword>
<feature type="transmembrane region" description="Helical" evidence="9">
    <location>
        <begin position="273"/>
        <end position="299"/>
    </location>
</feature>
<dbReference type="Gene3D" id="1.10.3860.10">
    <property type="entry name" value="Sodium:dicarboxylate symporter"/>
    <property type="match status" value="1"/>
</dbReference>
<evidence type="ECO:0000256" key="2">
    <source>
        <dbReference type="ARBA" id="ARBA00006148"/>
    </source>
</evidence>
<feature type="transmembrane region" description="Helical" evidence="9">
    <location>
        <begin position="96"/>
        <end position="120"/>
    </location>
</feature>
<comment type="subcellular location">
    <subcellularLocation>
        <location evidence="1 9">Membrane</location>
        <topology evidence="1 9">Multi-pass membrane protein</topology>
    </subcellularLocation>
</comment>
<dbReference type="InterPro" id="IPR018107">
    <property type="entry name" value="Na-dicarboxylate_symporter_CS"/>
</dbReference>
<evidence type="ECO:0000256" key="5">
    <source>
        <dbReference type="ARBA" id="ARBA00022847"/>
    </source>
</evidence>
<dbReference type="InterPro" id="IPR050746">
    <property type="entry name" value="DAACS"/>
</dbReference>
<evidence type="ECO:0000256" key="3">
    <source>
        <dbReference type="ARBA" id="ARBA00022448"/>
    </source>
</evidence>
<dbReference type="InterPro" id="IPR036458">
    <property type="entry name" value="Na:dicarbo_symporter_sf"/>
</dbReference>
<name>A0A914XZK8_9BILA</name>
<dbReference type="Pfam" id="PF00375">
    <property type="entry name" value="SDF"/>
    <property type="match status" value="1"/>
</dbReference>
<protein>
    <recommendedName>
        <fullName evidence="9">Amino acid transporter</fullName>
    </recommendedName>
</protein>
<keyword evidence="4 9" id="KW-0812">Transmembrane</keyword>
<feature type="transmembrane region" description="Helical" evidence="9">
    <location>
        <begin position="241"/>
        <end position="261"/>
    </location>
</feature>
<dbReference type="PANTHER" id="PTHR11958:SF99">
    <property type="entry name" value="SODIUM-DEPENDENT EXCITATORY AMINO ACID TRANSPORTER GLT-6-RELATED"/>
    <property type="match status" value="1"/>
</dbReference>
<dbReference type="PROSITE" id="PS00713">
    <property type="entry name" value="NA_DICARBOXYL_SYMP_1"/>
    <property type="match status" value="1"/>
</dbReference>
<keyword evidence="7 9" id="KW-0472">Membrane</keyword>
<dbReference type="AlphaFoldDB" id="A0A914XZK8"/>
<keyword evidence="8" id="KW-0325">Glycoprotein</keyword>
<feature type="transmembrane region" description="Helical" evidence="9">
    <location>
        <begin position="200"/>
        <end position="220"/>
    </location>
</feature>
<keyword evidence="3 9" id="KW-0813">Transport</keyword>
<evidence type="ECO:0000256" key="9">
    <source>
        <dbReference type="RuleBase" id="RU361216"/>
    </source>
</evidence>
<dbReference type="PRINTS" id="PR00173">
    <property type="entry name" value="EDTRNSPORT"/>
</dbReference>
<evidence type="ECO:0000256" key="8">
    <source>
        <dbReference type="ARBA" id="ARBA00023180"/>
    </source>
</evidence>
<dbReference type="SUPFAM" id="SSF118215">
    <property type="entry name" value="Proton glutamate symport protein"/>
    <property type="match status" value="1"/>
</dbReference>
<evidence type="ECO:0000256" key="6">
    <source>
        <dbReference type="ARBA" id="ARBA00022989"/>
    </source>
</evidence>
<evidence type="ECO:0000313" key="10">
    <source>
        <dbReference type="Proteomes" id="UP000887577"/>
    </source>
</evidence>
<feature type="transmembrane region" description="Helical" evidence="9">
    <location>
        <begin position="385"/>
        <end position="411"/>
    </location>
</feature>
<dbReference type="GO" id="GO:0005886">
    <property type="term" value="C:plasma membrane"/>
    <property type="evidence" value="ECO:0007669"/>
    <property type="project" value="TreeGrafter"/>
</dbReference>
<evidence type="ECO:0000256" key="7">
    <source>
        <dbReference type="ARBA" id="ARBA00023136"/>
    </source>
</evidence>
<reference evidence="11" key="1">
    <citation type="submission" date="2022-11" db="UniProtKB">
        <authorList>
            <consortium name="WormBaseParasite"/>
        </authorList>
    </citation>
    <scope>IDENTIFICATION</scope>
</reference>
<sequence>MAVNGDLRLYSKWKEFKEIWSQNLLLSLTILSVIIGIWFGFILRGQNLSETTVTLIKFPGEIFMQVLKLMILPLIISSLIAALAQMDLKESKQMAFLTLGYYSVTTFFAIITAIILVTVIHPGDPTIKRQIIIQENPNISPLDTFLDVLRNMFPENFVQATFQRVKTVYSPLDAIFPGETNTVLNQTTEFKKEIQYVSGMNILGIIVFCTSFGIVISHLGEKAKLVVEFFVICEAAIMKMIEIFMWFAPIGIICLIAGNLLEVENLSATATVLFWYVFTIISGLFIHTIITMPTIYYFVTRKSPIRVCKGVTQAIVTTFGTASSGAALPISMQCVEENLWVDRRISRFILPLGANINLDGNALYEAVAVIFIAQLNNISLSFSQIIIISFIATIASLGLNSVPVGLVTILVTLNTVGLPVNDVPLIITVDWLLDRIRTAMTVLGDAYITDAVSHCIGKDLKDADRNNRFHQDIQAEIRMLESAAHSRRPSKVSLILPTPSPSSLTATCCARRRHSETILSPHLLTANNQQQHPLTMNDVIITKMNSSLQKINEV</sequence>
<dbReference type="InterPro" id="IPR001991">
    <property type="entry name" value="Na-dicarboxylate_symporter"/>
</dbReference>
<feature type="transmembrane region" description="Helical" evidence="9">
    <location>
        <begin position="62"/>
        <end position="84"/>
    </location>
</feature>